<evidence type="ECO:0000313" key="5">
    <source>
        <dbReference type="Proteomes" id="UP001159405"/>
    </source>
</evidence>
<accession>A0ABN8SD18</accession>
<comment type="caution">
    <text evidence="4">The sequence shown here is derived from an EMBL/GenBank/DDBJ whole genome shotgun (WGS) entry which is preliminary data.</text>
</comment>
<sequence>LAFKQKRLISKICFLHQEFKVFLLCFAVLVVATSAASVCKCEDKKQSVSKYKVKVKDGDKEFEEEIEIDTKEQTETYRIPKTNSGNAGEVDVVYDFKKNLTMQRLSAAKACFLSEITENIPKPSDLVKLLDQNATTTIVRNETNSEYDVVSTVTDRSDLSDEMASMCAKLPIYRVKKTTPLTLSVKRKCSTFIS</sequence>
<evidence type="ECO:0000259" key="3">
    <source>
        <dbReference type="PROSITE" id="PS50869"/>
    </source>
</evidence>
<dbReference type="Gene3D" id="3.30.390.150">
    <property type="match status" value="1"/>
</dbReference>
<dbReference type="PROSITE" id="PS50869">
    <property type="entry name" value="BRICHOS"/>
    <property type="match status" value="1"/>
</dbReference>
<feature type="domain" description="BRICHOS" evidence="3">
    <location>
        <begin position="84"/>
        <end position="175"/>
    </location>
</feature>
<evidence type="ECO:0000313" key="4">
    <source>
        <dbReference type="EMBL" id="CAH3188085.1"/>
    </source>
</evidence>
<dbReference type="SMART" id="SM01039">
    <property type="entry name" value="BRICHOS"/>
    <property type="match status" value="1"/>
</dbReference>
<dbReference type="InterPro" id="IPR007084">
    <property type="entry name" value="BRICHOS_dom"/>
</dbReference>
<evidence type="ECO:0000256" key="2">
    <source>
        <dbReference type="SAM" id="SignalP"/>
    </source>
</evidence>
<keyword evidence="2" id="KW-0732">Signal</keyword>
<protein>
    <recommendedName>
        <fullName evidence="3">BRICHOS domain-containing protein</fullName>
    </recommendedName>
</protein>
<evidence type="ECO:0000256" key="1">
    <source>
        <dbReference type="ARBA" id="ARBA00023157"/>
    </source>
</evidence>
<keyword evidence="5" id="KW-1185">Reference proteome</keyword>
<reference evidence="4 5" key="1">
    <citation type="submission" date="2022-05" db="EMBL/GenBank/DDBJ databases">
        <authorList>
            <consortium name="Genoscope - CEA"/>
            <person name="William W."/>
        </authorList>
    </citation>
    <scope>NUCLEOTIDE SEQUENCE [LARGE SCALE GENOMIC DNA]</scope>
</reference>
<feature type="chain" id="PRO_5045037374" description="BRICHOS domain-containing protein" evidence="2">
    <location>
        <begin position="36"/>
        <end position="194"/>
    </location>
</feature>
<dbReference type="Pfam" id="PF04089">
    <property type="entry name" value="BRICHOS"/>
    <property type="match status" value="1"/>
</dbReference>
<feature type="non-terminal residue" evidence="4">
    <location>
        <position position="1"/>
    </location>
</feature>
<dbReference type="InterPro" id="IPR051772">
    <property type="entry name" value="Gastrokine"/>
</dbReference>
<dbReference type="PANTHER" id="PTHR16483">
    <property type="entry name" value="GASTROKINE 1"/>
    <property type="match status" value="1"/>
</dbReference>
<gene>
    <name evidence="4" type="ORF">PLOB_00038872</name>
</gene>
<organism evidence="4 5">
    <name type="scientific">Porites lobata</name>
    <dbReference type="NCBI Taxonomy" id="104759"/>
    <lineage>
        <taxon>Eukaryota</taxon>
        <taxon>Metazoa</taxon>
        <taxon>Cnidaria</taxon>
        <taxon>Anthozoa</taxon>
        <taxon>Hexacorallia</taxon>
        <taxon>Scleractinia</taxon>
        <taxon>Fungiina</taxon>
        <taxon>Poritidae</taxon>
        <taxon>Porites</taxon>
    </lineage>
</organism>
<keyword evidence="1" id="KW-1015">Disulfide bond</keyword>
<proteinExistence type="predicted"/>
<feature type="signal peptide" evidence="2">
    <location>
        <begin position="1"/>
        <end position="35"/>
    </location>
</feature>
<dbReference type="EMBL" id="CALNXK010000589">
    <property type="protein sequence ID" value="CAH3188085.1"/>
    <property type="molecule type" value="Genomic_DNA"/>
</dbReference>
<name>A0ABN8SD18_9CNID</name>
<dbReference type="Proteomes" id="UP001159405">
    <property type="component" value="Unassembled WGS sequence"/>
</dbReference>